<dbReference type="PANTHER" id="PTHR23513:SF6">
    <property type="entry name" value="MAJOR FACILITATOR SUPERFAMILY ASSOCIATED DOMAIN-CONTAINING PROTEIN"/>
    <property type="match status" value="1"/>
</dbReference>
<gene>
    <name evidence="6" type="ORF">ACFQ1S_07370</name>
</gene>
<protein>
    <submittedName>
        <fullName evidence="6">MFS transporter</fullName>
    </submittedName>
</protein>
<name>A0ABW3M415_9PSEU</name>
<evidence type="ECO:0000313" key="7">
    <source>
        <dbReference type="Proteomes" id="UP001597045"/>
    </source>
</evidence>
<evidence type="ECO:0000256" key="2">
    <source>
        <dbReference type="ARBA" id="ARBA00022475"/>
    </source>
</evidence>
<accession>A0ABW3M415</accession>
<feature type="non-terminal residue" evidence="6">
    <location>
        <position position="78"/>
    </location>
</feature>
<dbReference type="EMBL" id="JBHTIS010000292">
    <property type="protein sequence ID" value="MFD1045420.1"/>
    <property type="molecule type" value="Genomic_DNA"/>
</dbReference>
<evidence type="ECO:0000256" key="1">
    <source>
        <dbReference type="ARBA" id="ARBA00004651"/>
    </source>
</evidence>
<evidence type="ECO:0000256" key="5">
    <source>
        <dbReference type="ARBA" id="ARBA00023136"/>
    </source>
</evidence>
<reference evidence="7" key="1">
    <citation type="journal article" date="2019" name="Int. J. Syst. Evol. Microbiol.">
        <title>The Global Catalogue of Microorganisms (GCM) 10K type strain sequencing project: providing services to taxonomists for standard genome sequencing and annotation.</title>
        <authorList>
            <consortium name="The Broad Institute Genomics Platform"/>
            <consortium name="The Broad Institute Genome Sequencing Center for Infectious Disease"/>
            <person name="Wu L."/>
            <person name="Ma J."/>
        </authorList>
    </citation>
    <scope>NUCLEOTIDE SEQUENCE [LARGE SCALE GENOMIC DNA]</scope>
    <source>
        <strain evidence="7">JCM 31486</strain>
    </source>
</reference>
<keyword evidence="4" id="KW-1133">Transmembrane helix</keyword>
<proteinExistence type="predicted"/>
<comment type="caution">
    <text evidence="6">The sequence shown here is derived from an EMBL/GenBank/DDBJ whole genome shotgun (WGS) entry which is preliminary data.</text>
</comment>
<dbReference type="Proteomes" id="UP001597045">
    <property type="component" value="Unassembled WGS sequence"/>
</dbReference>
<evidence type="ECO:0000313" key="6">
    <source>
        <dbReference type="EMBL" id="MFD1045420.1"/>
    </source>
</evidence>
<keyword evidence="5" id="KW-0472">Membrane</keyword>
<keyword evidence="7" id="KW-1185">Reference proteome</keyword>
<evidence type="ECO:0000256" key="4">
    <source>
        <dbReference type="ARBA" id="ARBA00022989"/>
    </source>
</evidence>
<organism evidence="6 7">
    <name type="scientific">Kibdelosporangium lantanae</name>
    <dbReference type="NCBI Taxonomy" id="1497396"/>
    <lineage>
        <taxon>Bacteria</taxon>
        <taxon>Bacillati</taxon>
        <taxon>Actinomycetota</taxon>
        <taxon>Actinomycetes</taxon>
        <taxon>Pseudonocardiales</taxon>
        <taxon>Pseudonocardiaceae</taxon>
        <taxon>Kibdelosporangium</taxon>
    </lineage>
</organism>
<dbReference type="PANTHER" id="PTHR23513">
    <property type="entry name" value="INTEGRAL MEMBRANE EFFLUX PROTEIN-RELATED"/>
    <property type="match status" value="1"/>
</dbReference>
<evidence type="ECO:0000256" key="3">
    <source>
        <dbReference type="ARBA" id="ARBA00022692"/>
    </source>
</evidence>
<comment type="subcellular location">
    <subcellularLocation>
        <location evidence="1">Cell membrane</location>
        <topology evidence="1">Multi-pass membrane protein</topology>
    </subcellularLocation>
</comment>
<keyword evidence="3" id="KW-0812">Transmembrane</keyword>
<sequence>MAQGGVTFRSVFANSEFRALWTAQVLSIAGDQLARVALTLLVFIRTNSSGWAALTYALTFIPDLVGGPLLSGLADRFP</sequence>
<keyword evidence="2" id="KW-1003">Cell membrane</keyword>